<organism evidence="2 3">
    <name type="scientific">Mya arenaria</name>
    <name type="common">Soft-shell clam</name>
    <dbReference type="NCBI Taxonomy" id="6604"/>
    <lineage>
        <taxon>Eukaryota</taxon>
        <taxon>Metazoa</taxon>
        <taxon>Spiralia</taxon>
        <taxon>Lophotrochozoa</taxon>
        <taxon>Mollusca</taxon>
        <taxon>Bivalvia</taxon>
        <taxon>Autobranchia</taxon>
        <taxon>Heteroconchia</taxon>
        <taxon>Euheterodonta</taxon>
        <taxon>Imparidentia</taxon>
        <taxon>Neoheterodontei</taxon>
        <taxon>Myida</taxon>
        <taxon>Myoidea</taxon>
        <taxon>Myidae</taxon>
        <taxon>Mya</taxon>
    </lineage>
</organism>
<evidence type="ECO:0000313" key="3">
    <source>
        <dbReference type="Proteomes" id="UP001164746"/>
    </source>
</evidence>
<gene>
    <name evidence="2" type="ORF">MAR_036683</name>
</gene>
<feature type="compositionally biased region" description="Polar residues" evidence="1">
    <location>
        <begin position="371"/>
        <end position="393"/>
    </location>
</feature>
<feature type="compositionally biased region" description="Polar residues" evidence="1">
    <location>
        <begin position="568"/>
        <end position="585"/>
    </location>
</feature>
<feature type="region of interest" description="Disordered" evidence="1">
    <location>
        <begin position="322"/>
        <end position="345"/>
    </location>
</feature>
<accession>A0ABY7FQ59</accession>
<evidence type="ECO:0000256" key="1">
    <source>
        <dbReference type="SAM" id="MobiDB-lite"/>
    </source>
</evidence>
<feature type="compositionally biased region" description="Basic and acidic residues" evidence="1">
    <location>
        <begin position="868"/>
        <end position="878"/>
    </location>
</feature>
<feature type="compositionally biased region" description="Polar residues" evidence="1">
    <location>
        <begin position="482"/>
        <end position="499"/>
    </location>
</feature>
<feature type="compositionally biased region" description="Basic and acidic residues" evidence="1">
    <location>
        <begin position="529"/>
        <end position="553"/>
    </location>
</feature>
<reference evidence="2" key="1">
    <citation type="submission" date="2022-11" db="EMBL/GenBank/DDBJ databases">
        <title>Centuries of genome instability and evolution in soft-shell clam transmissible cancer (bioRxiv).</title>
        <authorList>
            <person name="Hart S.F.M."/>
            <person name="Yonemitsu M.A."/>
            <person name="Giersch R.M."/>
            <person name="Beal B.F."/>
            <person name="Arriagada G."/>
            <person name="Davis B.W."/>
            <person name="Ostrander E.A."/>
            <person name="Goff S.P."/>
            <person name="Metzger M.J."/>
        </authorList>
    </citation>
    <scope>NUCLEOTIDE SEQUENCE</scope>
    <source>
        <strain evidence="2">MELC-2E11</strain>
        <tissue evidence="2">Siphon/mantle</tissue>
    </source>
</reference>
<name>A0ABY7FQ59_MYAAR</name>
<feature type="region of interest" description="Disordered" evidence="1">
    <location>
        <begin position="856"/>
        <end position="881"/>
    </location>
</feature>
<feature type="region of interest" description="Disordered" evidence="1">
    <location>
        <begin position="453"/>
        <end position="594"/>
    </location>
</feature>
<keyword evidence="3" id="KW-1185">Reference proteome</keyword>
<feature type="compositionally biased region" description="Polar residues" evidence="1">
    <location>
        <begin position="322"/>
        <end position="339"/>
    </location>
</feature>
<feature type="region of interest" description="Disordered" evidence="1">
    <location>
        <begin position="371"/>
        <end position="402"/>
    </location>
</feature>
<feature type="region of interest" description="Disordered" evidence="1">
    <location>
        <begin position="265"/>
        <end position="302"/>
    </location>
</feature>
<feature type="compositionally biased region" description="Polar residues" evidence="1">
    <location>
        <begin position="517"/>
        <end position="528"/>
    </location>
</feature>
<protein>
    <submittedName>
        <fullName evidence="2">Uncharacterized protein</fullName>
    </submittedName>
</protein>
<proteinExistence type="predicted"/>
<dbReference type="EMBL" id="CP111024">
    <property type="protein sequence ID" value="WAR23014.1"/>
    <property type="molecule type" value="Genomic_DNA"/>
</dbReference>
<feature type="compositionally biased region" description="Polar residues" evidence="1">
    <location>
        <begin position="291"/>
        <end position="300"/>
    </location>
</feature>
<evidence type="ECO:0000313" key="2">
    <source>
        <dbReference type="EMBL" id="WAR23014.1"/>
    </source>
</evidence>
<dbReference type="Proteomes" id="UP001164746">
    <property type="component" value="Chromosome 13"/>
</dbReference>
<sequence>MDEQNKNIAWLSVHDIQKEPNLCSSVDFANGPDRIWANSTDTWGNEKIASTIQNIVERKINAENKFQSSPTSEEILAGLRFQDVRNIYIESDCHLCSHYTSVSLPAYEHLNDGKNQSAYYEAADGRQRRLSGGSAWGDQENRPVLDDMNSLIMTQDPVEFADTYYSKYRMYVNDLQNGGDLSSGGDVFGSRQPRSEVPQFVGDATDNMGLWQRIVSTKRFWSEDDDNNSKRTNKSVRQSFGMGDMAEIGSTYTSSVAMDGSACGRSFKNMKGRPPSVSQNDKNPYTEEKTITSQQEQRATGRSRKDIYDWLSGLQAGLDQKQTTTSMHARTNEQHTPSPQVRGIPQIGCSQPLTTAPVEVRKIQILTKHSYPSKSSTTVGQEESNDTLVSTPDSGKVFRSKPTPQTVATTFNTDMTSLKNVNTAYSSKAAGQDLKGRAIPVITGHSGIVSGKGGTIIRAPPKSSLHATSAGLKSGEIKHDTQTTQSLETRETNNQTTSRAMPAHQPQVVFPGPRSTDFPSQTSMFWSHQQREADQHWEQDGRRQHKQDDHKTTYSDLYSNFADGADGNSRSPQPNSATADQSGRTRYTEFDQRGDMGEWSRVHRLSYGNEQVHKQFAENNVKRDGNYEQEYQNLAKPTEQLLPSAGKWIGTQNTSATRPLSETWHYVFSQQQPSSDPQQVYQYDQSRPQDVKLDDEVWYINGVPFQHAKSLQIPFQYPDYVQSPSPSALPVSAQYSSGHITSQYQWSAGNCDNTQDTTTQSQVFAQPPPQLPIVFDPARGYHVYQMNLPANDYVTRNNANYCNTTRGKKSQANNSGYHLGVPIPNNQNNNSFLRDDGSVVTGDYRVEVVKQEPYTRSPCVSESPCESVDAHSSDRSSSHEPFASLESSSCISSFGDFVDSSSPSPFEDVESVDVKSHGEGTLFLDCLNQFEQPPTEPNLPIKSVCGDQCPELLSDVPFKAKKIRIIRNSSHAREQAIVAANKRKPTRNMRSGLITIL</sequence>